<dbReference type="CDD" id="cd00063">
    <property type="entry name" value="FN3"/>
    <property type="match status" value="6"/>
</dbReference>
<dbReference type="PANTHER" id="PTHR46708">
    <property type="entry name" value="TENASCIN"/>
    <property type="match status" value="1"/>
</dbReference>
<evidence type="ECO:0000313" key="4">
    <source>
        <dbReference type="Proteomes" id="UP001444071"/>
    </source>
</evidence>
<protein>
    <recommendedName>
        <fullName evidence="2">Fibronectin type-III domain-containing protein</fullName>
    </recommendedName>
</protein>
<organism evidence="3 4">
    <name type="scientific">Xenotaenia resolanae</name>
    <dbReference type="NCBI Taxonomy" id="208358"/>
    <lineage>
        <taxon>Eukaryota</taxon>
        <taxon>Metazoa</taxon>
        <taxon>Chordata</taxon>
        <taxon>Craniata</taxon>
        <taxon>Vertebrata</taxon>
        <taxon>Euteleostomi</taxon>
        <taxon>Actinopterygii</taxon>
        <taxon>Neopterygii</taxon>
        <taxon>Teleostei</taxon>
        <taxon>Neoteleostei</taxon>
        <taxon>Acanthomorphata</taxon>
        <taxon>Ovalentaria</taxon>
        <taxon>Atherinomorphae</taxon>
        <taxon>Cyprinodontiformes</taxon>
        <taxon>Goodeidae</taxon>
        <taxon>Xenotaenia</taxon>
    </lineage>
</organism>
<feature type="domain" description="Fibronectin type-III" evidence="2">
    <location>
        <begin position="3"/>
        <end position="90"/>
    </location>
</feature>
<dbReference type="InterPro" id="IPR003961">
    <property type="entry name" value="FN3_dom"/>
</dbReference>
<feature type="domain" description="Fibronectin type-III" evidence="2">
    <location>
        <begin position="611"/>
        <end position="702"/>
    </location>
</feature>
<dbReference type="InterPro" id="IPR013783">
    <property type="entry name" value="Ig-like_fold"/>
</dbReference>
<feature type="domain" description="Fibronectin type-III" evidence="2">
    <location>
        <begin position="439"/>
        <end position="527"/>
    </location>
</feature>
<comment type="caution">
    <text evidence="3">The sequence shown here is derived from an EMBL/GenBank/DDBJ whole genome shotgun (WGS) entry which is preliminary data.</text>
</comment>
<dbReference type="InterPro" id="IPR050991">
    <property type="entry name" value="ECM_Regulatory_Proteins"/>
</dbReference>
<accession>A0ABV0WJZ1</accession>
<keyword evidence="1" id="KW-0677">Repeat</keyword>
<reference evidence="3 4" key="1">
    <citation type="submission" date="2021-06" db="EMBL/GenBank/DDBJ databases">
        <authorList>
            <person name="Palmer J.M."/>
        </authorList>
    </citation>
    <scope>NUCLEOTIDE SEQUENCE [LARGE SCALE GENOMIC DNA]</scope>
    <source>
        <strain evidence="3 4">XR_2019</strain>
        <tissue evidence="3">Muscle</tissue>
    </source>
</reference>
<keyword evidence="4" id="KW-1185">Reference proteome</keyword>
<dbReference type="SUPFAM" id="SSF49265">
    <property type="entry name" value="Fibronectin type III"/>
    <property type="match status" value="4"/>
</dbReference>
<dbReference type="Proteomes" id="UP001444071">
    <property type="component" value="Unassembled WGS sequence"/>
</dbReference>
<dbReference type="EMBL" id="JAHRIM010051474">
    <property type="protein sequence ID" value="MEQ2269292.1"/>
    <property type="molecule type" value="Genomic_DNA"/>
</dbReference>
<feature type="domain" description="Fibronectin type-III" evidence="2">
    <location>
        <begin position="263"/>
        <end position="356"/>
    </location>
</feature>
<feature type="domain" description="Fibronectin type-III" evidence="2">
    <location>
        <begin position="91"/>
        <end position="179"/>
    </location>
</feature>
<evidence type="ECO:0000256" key="1">
    <source>
        <dbReference type="ARBA" id="ARBA00022737"/>
    </source>
</evidence>
<dbReference type="InterPro" id="IPR036116">
    <property type="entry name" value="FN3_sf"/>
</dbReference>
<evidence type="ECO:0000313" key="3">
    <source>
        <dbReference type="EMBL" id="MEQ2269292.1"/>
    </source>
</evidence>
<dbReference type="SMART" id="SM00060">
    <property type="entry name" value="FN3"/>
    <property type="match status" value="8"/>
</dbReference>
<dbReference type="Pfam" id="PF00041">
    <property type="entry name" value="fn3"/>
    <property type="match status" value="6"/>
</dbReference>
<dbReference type="Gene3D" id="2.60.40.10">
    <property type="entry name" value="Immunoglobulins"/>
    <property type="match status" value="7"/>
</dbReference>
<gene>
    <name evidence="3" type="ORF">XENORESO_002466</name>
</gene>
<dbReference type="PROSITE" id="PS50853">
    <property type="entry name" value="FN3"/>
    <property type="match status" value="5"/>
</dbReference>
<name>A0ABV0WJZ1_9TELE</name>
<dbReference type="PANTHER" id="PTHR46708:SF2">
    <property type="entry name" value="FIBRONECTIN TYPE-III DOMAIN-CONTAINING PROTEIN"/>
    <property type="match status" value="1"/>
</dbReference>
<evidence type="ECO:0000259" key="2">
    <source>
        <dbReference type="PROSITE" id="PS50853"/>
    </source>
</evidence>
<proteinExistence type="predicted"/>
<sequence>MPAPGNVENLTVLEITTTSVKVSWNNTGDSRYRVKWGDEGNTKTDIVMGNIKNITDLTPGFLYTINVTAVASDNLTEGRPATKTVHTRPVKPVNIRVASRSTDNLNINWTLPEGRVDYYSVNISNQNLAYYNTSKTNDTMVIFSGLHPGRLFLITVTAVAGNLTSTSDQFSFATYPKPPQSLIIIYKTISSLQLQWSTFPNMSGAPGISYFITYRPSLNNISSINENIVLDGLQSGTLYNISVKTVGPDQLESTAVSNSTYTLPDMVSNISAIGTTTNMSVSWTKAAGQVSSYFVQLRKNTAPVSNQTTPSNETTQVVFVGLTPGVLYLVEVVTISGPEKSNKSSVSNATFPTPLGSITVNSQTVSSINFTWTSPADMPHHLYNYSVLTANGSYSTQNNWFLLENLVSGSSYDVSVVTVGVLGYRSTAISTTNYTKPQAVMDLMATEVTTSSVTLKWNQSDSKSHYSYEVRVENVSMPELVRTTNSTTITVNGLESGRNYTFTVTTFIASYSKADPVKVFYFTRPYNINDLKALTLNTTAIYLNWTKPYEYKADFKYLVETTGCGNKTNNSTVDNITFSELIPGTKCSFCVTVMAANGIKGNESCIPQYTKPEVVKLSISNNGFNNSVLVSWTKPAGNVEVYRLQLNSSSTNLSRVEQLNFTSTSFLFTNLSAAVLYSAVMIANSGPFYEPSEMVTNATCEYRTLFYIAFVCIKI</sequence>